<protein>
    <recommendedName>
        <fullName evidence="1">Reverse transcriptase domain-containing protein</fullName>
    </recommendedName>
</protein>
<dbReference type="EMBL" id="LUUK01000224">
    <property type="protein sequence ID" value="OAI12042.1"/>
    <property type="molecule type" value="Genomic_DNA"/>
</dbReference>
<evidence type="ECO:0000259" key="1">
    <source>
        <dbReference type="PROSITE" id="PS50878"/>
    </source>
</evidence>
<dbReference type="AlphaFoldDB" id="A0A177N2D2"/>
<dbReference type="Pfam" id="PF00078">
    <property type="entry name" value="RVT_1"/>
    <property type="match status" value="1"/>
</dbReference>
<proteinExistence type="predicted"/>
<dbReference type="CDD" id="cd01646">
    <property type="entry name" value="RT_Bac_retron_I"/>
    <property type="match status" value="1"/>
</dbReference>
<reference evidence="3" key="1">
    <citation type="submission" date="2016-03" db="EMBL/GenBank/DDBJ databases">
        <authorList>
            <person name="Heylen K."/>
            <person name="De Vos P."/>
            <person name="Vekeman B."/>
        </authorList>
    </citation>
    <scope>NUCLEOTIDE SEQUENCE [LARGE SCALE GENOMIC DNA]</scope>
    <source>
        <strain evidence="3">R-45383</strain>
    </source>
</reference>
<dbReference type="OrthoDB" id="9780724at2"/>
<comment type="caution">
    <text evidence="2">The sequence shown here is derived from an EMBL/GenBank/DDBJ whole genome shotgun (WGS) entry which is preliminary data.</text>
</comment>
<gene>
    <name evidence="2" type="ORF">A1355_01090</name>
</gene>
<keyword evidence="3" id="KW-1185">Reference proteome</keyword>
<dbReference type="RefSeq" id="WP_064031509.1">
    <property type="nucleotide sequence ID" value="NZ_LUUK01000224.1"/>
</dbReference>
<dbReference type="InterPro" id="IPR000477">
    <property type="entry name" value="RT_dom"/>
</dbReference>
<organism evidence="2 3">
    <name type="scientific">Methylomonas koyamae</name>
    <dbReference type="NCBI Taxonomy" id="702114"/>
    <lineage>
        <taxon>Bacteria</taxon>
        <taxon>Pseudomonadati</taxon>
        <taxon>Pseudomonadota</taxon>
        <taxon>Gammaproteobacteria</taxon>
        <taxon>Methylococcales</taxon>
        <taxon>Methylococcaceae</taxon>
        <taxon>Methylomonas</taxon>
    </lineage>
</organism>
<evidence type="ECO:0000313" key="2">
    <source>
        <dbReference type="EMBL" id="OAI12042.1"/>
    </source>
</evidence>
<accession>A0A177N2D2</accession>
<sequence>MAKTRKPNRINRRDYARGIVTDTSPYETPVIFSNDGLYLNTKNDAVSNPVFKFLLDTLVLGDSGSFTIPFTYKIRKNSLEFRRLSLIHPLSQWKATNFYKNYQQLIIHYCSKSPASIRSPLRVASTFYTKSAWENINQYKTGRITEARVDGFSKHSPSFFSYRGYDRLYKFFDSKDFFNLEKRFFVLKTLDVSKCFDSIYTHSLSWALKDKPFTKKHVTVDATFAQQFDGLMQHINHKETNGIVIGPELCRIYAELIFQAIDLQTIKRLEEGKRKLVFDVDYSFRRYVDDVFIFADDNETARAIYDCYSDALTSFNLHANTVKSIHISRPFVTLKSRITRELSLLANGFLDKFLEDSGDRHSLRPKKIHNQWKLIRSFISQIKSLCSYNNVNYDEVSSYLISVFTERVKKLANVQSDIGANDEAELYRDASLVLLEVIYFLYVVSPSVSASYKLTTAIIILTRFGEKYFGAGSETIKQRIFELSEQLLMGRNVSKVAEVAHFLPLESINILLAMRELGNDYLLPEKVINSLFNKRDDLSYFDIVSCLFYIRDDARYAKVLLGIVKKANNKLRDLSDIKVDAEKAHLLTDLLSCPFVKDVEKRRWIDRLYTQLRATSPNASDVNDFLSHGCNKFWFVNWKEVDLLNLLEKKELKQAY</sequence>
<dbReference type="STRING" id="702114.A1355_01090"/>
<dbReference type="PROSITE" id="PS50878">
    <property type="entry name" value="RT_POL"/>
    <property type="match status" value="1"/>
</dbReference>
<dbReference type="NCBIfam" id="NF041748">
    <property type="entry name" value="Drt3b"/>
    <property type="match status" value="1"/>
</dbReference>
<feature type="domain" description="Reverse transcriptase" evidence="1">
    <location>
        <begin position="1"/>
        <end position="338"/>
    </location>
</feature>
<name>A0A177N2D2_9GAMM</name>
<evidence type="ECO:0000313" key="3">
    <source>
        <dbReference type="Proteomes" id="UP000077628"/>
    </source>
</evidence>
<dbReference type="Proteomes" id="UP000077628">
    <property type="component" value="Unassembled WGS sequence"/>
</dbReference>